<dbReference type="RefSeq" id="XP_001885493.1">
    <property type="nucleotide sequence ID" value="XM_001885458.1"/>
</dbReference>
<keyword evidence="7" id="KW-0067">ATP-binding</keyword>
<evidence type="ECO:0000256" key="13">
    <source>
        <dbReference type="SAM" id="MobiDB-lite"/>
    </source>
</evidence>
<evidence type="ECO:0000256" key="6">
    <source>
        <dbReference type="ARBA" id="ARBA00022763"/>
    </source>
</evidence>
<dbReference type="Pfam" id="PF02463">
    <property type="entry name" value="SMC_N"/>
    <property type="match status" value="1"/>
</dbReference>
<dbReference type="Proteomes" id="UP000001194">
    <property type="component" value="Unassembled WGS sequence"/>
</dbReference>
<evidence type="ECO:0000256" key="11">
    <source>
        <dbReference type="ARBA" id="ARBA00023242"/>
    </source>
</evidence>
<dbReference type="GO" id="GO:0030915">
    <property type="term" value="C:Smc5-Smc6 complex"/>
    <property type="evidence" value="ECO:0007669"/>
    <property type="project" value="TreeGrafter"/>
</dbReference>
<dbReference type="AlphaFoldDB" id="B0DNE7"/>
<dbReference type="SUPFAM" id="SSF52540">
    <property type="entry name" value="P-loop containing nucleoside triphosphate hydrolases"/>
    <property type="match status" value="2"/>
</dbReference>
<evidence type="ECO:0000313" key="16">
    <source>
        <dbReference type="Proteomes" id="UP000001194"/>
    </source>
</evidence>
<comment type="subcellular location">
    <subcellularLocation>
        <location evidence="2">Chromosome</location>
    </subcellularLocation>
    <subcellularLocation>
        <location evidence="1">Nucleus</location>
    </subcellularLocation>
</comment>
<feature type="compositionally biased region" description="Acidic residues" evidence="13">
    <location>
        <begin position="98"/>
        <end position="109"/>
    </location>
</feature>
<evidence type="ECO:0000256" key="2">
    <source>
        <dbReference type="ARBA" id="ARBA00004286"/>
    </source>
</evidence>
<comment type="similarity">
    <text evidence="3">Belongs to the SMC family. SMC6 subfamily.</text>
</comment>
<dbReference type="GO" id="GO:0000724">
    <property type="term" value="P:double-strand break repair via homologous recombination"/>
    <property type="evidence" value="ECO:0007669"/>
    <property type="project" value="TreeGrafter"/>
</dbReference>
<dbReference type="GO" id="GO:0035861">
    <property type="term" value="C:site of double-strand break"/>
    <property type="evidence" value="ECO:0007669"/>
    <property type="project" value="TreeGrafter"/>
</dbReference>
<evidence type="ECO:0000313" key="15">
    <source>
        <dbReference type="EMBL" id="EDR03925.1"/>
    </source>
</evidence>
<feature type="region of interest" description="Disordered" evidence="13">
    <location>
        <begin position="1"/>
        <end position="111"/>
    </location>
</feature>
<dbReference type="EMBL" id="DS547121">
    <property type="protein sequence ID" value="EDR03925.1"/>
    <property type="molecule type" value="Genomic_DNA"/>
</dbReference>
<dbReference type="KEGG" id="lbc:LACBIDRAFT_295146"/>
<dbReference type="GeneID" id="6081075"/>
<feature type="compositionally biased region" description="Acidic residues" evidence="13">
    <location>
        <begin position="58"/>
        <end position="74"/>
    </location>
</feature>
<feature type="domain" description="RecF/RecN/SMC N-terminal" evidence="14">
    <location>
        <begin position="137"/>
        <end position="1152"/>
    </location>
</feature>
<keyword evidence="11" id="KW-0539">Nucleus</keyword>
<dbReference type="HOGENOM" id="CLU_009063_0_0_1"/>
<reference evidence="15 16" key="1">
    <citation type="journal article" date="2008" name="Nature">
        <title>The genome of Laccaria bicolor provides insights into mycorrhizal symbiosis.</title>
        <authorList>
            <person name="Martin F."/>
            <person name="Aerts A."/>
            <person name="Ahren D."/>
            <person name="Brun A."/>
            <person name="Danchin E.G.J."/>
            <person name="Duchaussoy F."/>
            <person name="Gibon J."/>
            <person name="Kohler A."/>
            <person name="Lindquist E."/>
            <person name="Pereda V."/>
            <person name="Salamov A."/>
            <person name="Shapiro H.J."/>
            <person name="Wuyts J."/>
            <person name="Blaudez D."/>
            <person name="Buee M."/>
            <person name="Brokstein P."/>
            <person name="Canbaeck B."/>
            <person name="Cohen D."/>
            <person name="Courty P.E."/>
            <person name="Coutinho P.M."/>
            <person name="Delaruelle C."/>
            <person name="Detter J.C."/>
            <person name="Deveau A."/>
            <person name="DiFazio S."/>
            <person name="Duplessis S."/>
            <person name="Fraissinet-Tachet L."/>
            <person name="Lucic E."/>
            <person name="Frey-Klett P."/>
            <person name="Fourrey C."/>
            <person name="Feussner I."/>
            <person name="Gay G."/>
            <person name="Grimwood J."/>
            <person name="Hoegger P.J."/>
            <person name="Jain P."/>
            <person name="Kilaru S."/>
            <person name="Labbe J."/>
            <person name="Lin Y.C."/>
            <person name="Legue V."/>
            <person name="Le Tacon F."/>
            <person name="Marmeisse R."/>
            <person name="Melayah D."/>
            <person name="Montanini B."/>
            <person name="Muratet M."/>
            <person name="Nehls U."/>
            <person name="Niculita-Hirzel H."/>
            <person name="Oudot-Le Secq M.P."/>
            <person name="Peter M."/>
            <person name="Quesneville H."/>
            <person name="Rajashekar B."/>
            <person name="Reich M."/>
            <person name="Rouhier N."/>
            <person name="Schmutz J."/>
            <person name="Yin T."/>
            <person name="Chalot M."/>
            <person name="Henrissat B."/>
            <person name="Kuees U."/>
            <person name="Lucas S."/>
            <person name="Van de Peer Y."/>
            <person name="Podila G.K."/>
            <person name="Polle A."/>
            <person name="Pukkila P.J."/>
            <person name="Richardson P.M."/>
            <person name="Rouze P."/>
            <person name="Sanders I.R."/>
            <person name="Stajich J.E."/>
            <person name="Tunlid A."/>
            <person name="Tuskan G."/>
            <person name="Grigoriev I.V."/>
        </authorList>
    </citation>
    <scope>NUCLEOTIDE SEQUENCE [LARGE SCALE GENOMIC DNA]</scope>
    <source>
        <strain evidence="16">S238N-H82 / ATCC MYA-4686</strain>
    </source>
</reference>
<organism evidence="16">
    <name type="scientific">Laccaria bicolor (strain S238N-H82 / ATCC MYA-4686)</name>
    <name type="common">Bicoloured deceiver</name>
    <name type="synonym">Laccaria laccata var. bicolor</name>
    <dbReference type="NCBI Taxonomy" id="486041"/>
    <lineage>
        <taxon>Eukaryota</taxon>
        <taxon>Fungi</taxon>
        <taxon>Dikarya</taxon>
        <taxon>Basidiomycota</taxon>
        <taxon>Agaricomycotina</taxon>
        <taxon>Agaricomycetes</taxon>
        <taxon>Agaricomycetidae</taxon>
        <taxon>Agaricales</taxon>
        <taxon>Agaricineae</taxon>
        <taxon>Hydnangiaceae</taxon>
        <taxon>Laccaria</taxon>
    </lineage>
</organism>
<dbReference type="GO" id="GO:0005524">
    <property type="term" value="F:ATP binding"/>
    <property type="evidence" value="ECO:0007669"/>
    <property type="project" value="UniProtKB-KW"/>
</dbReference>
<keyword evidence="5" id="KW-0547">Nucleotide-binding</keyword>
<dbReference type="PANTHER" id="PTHR19306">
    <property type="entry name" value="STRUCTURAL MAINTENANCE OF CHROMOSOMES 5,6 SMC5, SMC6"/>
    <property type="match status" value="1"/>
</dbReference>
<dbReference type="Gene3D" id="3.40.50.300">
    <property type="entry name" value="P-loop containing nucleotide triphosphate hydrolases"/>
    <property type="match status" value="2"/>
</dbReference>
<keyword evidence="16" id="KW-1185">Reference proteome</keyword>
<protein>
    <submittedName>
        <fullName evidence="15">Predicted protein</fullName>
    </submittedName>
</protein>
<dbReference type="PANTHER" id="PTHR19306:SF6">
    <property type="entry name" value="STRUCTURAL MAINTENANCE OF CHROMOSOMES PROTEIN 6"/>
    <property type="match status" value="1"/>
</dbReference>
<name>B0DNE7_LACBS</name>
<evidence type="ECO:0000259" key="14">
    <source>
        <dbReference type="Pfam" id="PF02463"/>
    </source>
</evidence>
<evidence type="ECO:0000256" key="5">
    <source>
        <dbReference type="ARBA" id="ARBA00022741"/>
    </source>
</evidence>
<proteinExistence type="inferred from homology"/>
<evidence type="ECO:0000256" key="4">
    <source>
        <dbReference type="ARBA" id="ARBA00022454"/>
    </source>
</evidence>
<dbReference type="FunCoup" id="B0DNE7">
    <property type="interactions" value="504"/>
</dbReference>
<keyword evidence="4" id="KW-0158">Chromosome</keyword>
<feature type="coiled-coil region" evidence="12">
    <location>
        <begin position="763"/>
        <end position="938"/>
    </location>
</feature>
<sequence length="1183" mass="133479">MPKRRAAQNDDSDDGGPSSSAKRARTEEGSDDGVEIDDVPPTQTQTRVRKGKQRIEDLTLDGEDEEIDDEEQEQELQRVRQGRRSTGGNDTQGGGAGGEEDEEEEDEQFEAQNGDKIRAKLESKRHVQGGVAEYGIIEYIEMHQFMCHKYLTFHFGPQINFIIGHNGSGKSAALSALTVALGGKANSTGRGNGIKSFIREGQSVSEVTVHLKNQGEEAFKPSEYGKTIVITRRFTKEGGSSWKIKSKDGKVISTKKEELAAICDHMNIQVDNPMNVLTQDSARQFLSASHPQDKYKFFLRGTQLSQLSDEYDTCLENITQTAKVLAQKKEALPDLRTRFAEASARYQEAAKAREQKQKLDDLKKELAWSHVKKKEEEMTSKIGEVAKAGRRLPRIEESIKDAQKALDVAEEQVTAYEAEFHALGTMDHLTDERTRLQNEMRGNRVKLGEYTADLKTMDASIKATNRQITELEEKIAEEARKMAVHTQARHEQVQLRLEELRAEVSAAEEKHRQLMLQKKELAVEADTAKSAGVQLEPRLTELRQKITECDNMVSQARKNDADALMPYGKNIKEVVRRIAGMKWFGDVPIGPLGVHVKARDPEKWGEILRVQLGGYLTAFAVTDARDREGVKRVLGEFGNTGTLIIIFEKDLFDYKSGEPPENYLTVLRALEISDPYVLRIMINQAHIEQQILANTRKEAQQALMSLGRGGTAWSADGFSVRVFRCIDHGENREGGVASSPLNMRGLQGAMNLLLTGRDTASEIRHYNNQKEQHQRELAGIQQDYDRFKQVYSEKRKAIDRVGGEEQRANGEVRTAKSKLHSLQQEANDDLPAGMAGYEAAKEEAEEEKNNIKAQFTDVMARKNEVDEVQKELQTTLNEVKEKIASFQQKRNDAQMRTENAGEVRLKAQNNKIHYETKLADEKKKVAAIEEVAAVLQEEFQNWTAKAAEYCERVENPRPQAEVQRLYESVQAALKERERRHGASVEEMAKEVNKTREQLEIADKALKHMAQLNKALKASLITRLVKWQEFRRHIALRCKLVFAFHLSQRGYYGKVLFNHDAQTLMLRVQTDDQTLTQGSKDKDPRSLSGGEKSFSTICLLLSLWESIGCPLRCLDEFDVFMDAVNRRISMKMMIDTANSSDKKQYILITPQDMTNIHLGPTVRVLRMSDPERGNGMLPFGSAAA</sequence>
<evidence type="ECO:0000256" key="3">
    <source>
        <dbReference type="ARBA" id="ARBA00006793"/>
    </source>
</evidence>
<evidence type="ECO:0000256" key="12">
    <source>
        <dbReference type="SAM" id="Coils"/>
    </source>
</evidence>
<keyword evidence="10" id="KW-0234">DNA repair</keyword>
<accession>B0DNE7</accession>
<dbReference type="InterPro" id="IPR003395">
    <property type="entry name" value="RecF/RecN/SMC_N"/>
</dbReference>
<dbReference type="GO" id="GO:0005634">
    <property type="term" value="C:nucleus"/>
    <property type="evidence" value="ECO:0007669"/>
    <property type="project" value="UniProtKB-SubCell"/>
</dbReference>
<gene>
    <name evidence="15" type="ORF">LACBIDRAFT_295146</name>
</gene>
<dbReference type="GO" id="GO:0003697">
    <property type="term" value="F:single-stranded DNA binding"/>
    <property type="evidence" value="ECO:0007669"/>
    <property type="project" value="TreeGrafter"/>
</dbReference>
<feature type="compositionally biased region" description="Acidic residues" evidence="13">
    <location>
        <begin position="29"/>
        <end position="38"/>
    </location>
</feature>
<evidence type="ECO:0000256" key="8">
    <source>
        <dbReference type="ARBA" id="ARBA00023054"/>
    </source>
</evidence>
<dbReference type="InterPro" id="IPR027417">
    <property type="entry name" value="P-loop_NTPase"/>
</dbReference>
<keyword evidence="9" id="KW-0233">DNA recombination</keyword>
<evidence type="ECO:0000256" key="10">
    <source>
        <dbReference type="ARBA" id="ARBA00023204"/>
    </source>
</evidence>
<dbReference type="InParanoid" id="B0DNE7"/>
<dbReference type="STRING" id="486041.B0DNE7"/>
<evidence type="ECO:0000256" key="9">
    <source>
        <dbReference type="ARBA" id="ARBA00023172"/>
    </source>
</evidence>
<feature type="coiled-coil region" evidence="12">
    <location>
        <begin position="392"/>
        <end position="419"/>
    </location>
</feature>
<evidence type="ECO:0000256" key="7">
    <source>
        <dbReference type="ARBA" id="ARBA00022840"/>
    </source>
</evidence>
<feature type="coiled-coil region" evidence="12">
    <location>
        <begin position="454"/>
        <end position="559"/>
    </location>
</feature>
<dbReference type="GO" id="GO:0003684">
    <property type="term" value="F:damaged DNA binding"/>
    <property type="evidence" value="ECO:0007669"/>
    <property type="project" value="TreeGrafter"/>
</dbReference>
<keyword evidence="8 12" id="KW-0175">Coiled coil</keyword>
<evidence type="ECO:0000256" key="1">
    <source>
        <dbReference type="ARBA" id="ARBA00004123"/>
    </source>
</evidence>
<dbReference type="OrthoDB" id="10072614at2759"/>
<keyword evidence="6" id="KW-0227">DNA damage</keyword>